<dbReference type="InterPro" id="IPR003698">
    <property type="entry name" value="Lipoyl_synth"/>
</dbReference>
<dbReference type="Pfam" id="PF04055">
    <property type="entry name" value="Radical_SAM"/>
    <property type="match status" value="1"/>
</dbReference>
<evidence type="ECO:0000256" key="6">
    <source>
        <dbReference type="ARBA" id="ARBA00023014"/>
    </source>
</evidence>
<dbReference type="Gene3D" id="3.20.20.70">
    <property type="entry name" value="Aldolase class I"/>
    <property type="match status" value="1"/>
</dbReference>
<dbReference type="GO" id="GO:0016992">
    <property type="term" value="F:lipoate synthase activity"/>
    <property type="evidence" value="ECO:0007669"/>
    <property type="project" value="UniProtKB-UniRule"/>
</dbReference>
<evidence type="ECO:0000256" key="2">
    <source>
        <dbReference type="ARBA" id="ARBA00022679"/>
    </source>
</evidence>
<dbReference type="AlphaFoldDB" id="A0A1Y2D2H4"/>
<organism evidence="10 11">
    <name type="scientific">Leucosporidium creatinivorum</name>
    <dbReference type="NCBI Taxonomy" id="106004"/>
    <lineage>
        <taxon>Eukaryota</taxon>
        <taxon>Fungi</taxon>
        <taxon>Dikarya</taxon>
        <taxon>Basidiomycota</taxon>
        <taxon>Pucciniomycotina</taxon>
        <taxon>Microbotryomycetes</taxon>
        <taxon>Leucosporidiales</taxon>
        <taxon>Leucosporidium</taxon>
    </lineage>
</organism>
<dbReference type="GO" id="GO:0051539">
    <property type="term" value="F:4 iron, 4 sulfur cluster binding"/>
    <property type="evidence" value="ECO:0007669"/>
    <property type="project" value="UniProtKB-UniRule"/>
</dbReference>
<name>A0A1Y2D2H4_9BASI</name>
<evidence type="ECO:0000256" key="4">
    <source>
        <dbReference type="ARBA" id="ARBA00022723"/>
    </source>
</evidence>
<dbReference type="InParanoid" id="A0A1Y2D2H4"/>
<dbReference type="HAMAP" id="MF_00206">
    <property type="entry name" value="Lipoyl_synth"/>
    <property type="match status" value="1"/>
</dbReference>
<dbReference type="UniPathway" id="UPA00538">
    <property type="reaction ID" value="UER00593"/>
</dbReference>
<keyword evidence="5 8" id="KW-0408">Iron</keyword>
<evidence type="ECO:0000256" key="7">
    <source>
        <dbReference type="ARBA" id="ARBA00047326"/>
    </source>
</evidence>
<dbReference type="NCBIfam" id="TIGR00510">
    <property type="entry name" value="lipA"/>
    <property type="match status" value="1"/>
</dbReference>
<dbReference type="SFLD" id="SFLDS00029">
    <property type="entry name" value="Radical_SAM"/>
    <property type="match status" value="1"/>
</dbReference>
<keyword evidence="6 8" id="KW-0411">Iron-sulfur</keyword>
<dbReference type="STRING" id="106004.A0A1Y2D2H4"/>
<keyword evidence="8" id="KW-0496">Mitochondrion</keyword>
<comment type="caution">
    <text evidence="8">Lacks conserved residue(s) required for the propagation of feature annotation.</text>
</comment>
<keyword evidence="3 8" id="KW-0949">S-adenosyl-L-methionine</keyword>
<evidence type="ECO:0000313" key="11">
    <source>
        <dbReference type="Proteomes" id="UP000193467"/>
    </source>
</evidence>
<feature type="binding site" evidence="8">
    <location>
        <position position="12"/>
    </location>
    <ligand>
        <name>[4Fe-4S] cluster</name>
        <dbReference type="ChEBI" id="CHEBI:49883"/>
        <label>2</label>
        <note>4Fe-4S-S-AdoMet</note>
    </ligand>
</feature>
<dbReference type="EMBL" id="MCGR01000103">
    <property type="protein sequence ID" value="ORY53397.1"/>
    <property type="molecule type" value="Genomic_DNA"/>
</dbReference>
<dbReference type="GO" id="GO:0046872">
    <property type="term" value="F:metal ion binding"/>
    <property type="evidence" value="ECO:0007669"/>
    <property type="project" value="UniProtKB-KW"/>
</dbReference>
<dbReference type="PANTHER" id="PTHR10949">
    <property type="entry name" value="LIPOYL SYNTHASE"/>
    <property type="match status" value="1"/>
</dbReference>
<comment type="function">
    <text evidence="8">Catalyzes the radical-mediated insertion of two sulfur atoms into the C-6 and C-8 positions of the octanoyl moiety bound to the lipoyl domains of lipoate-dependent enzymes, thereby converting the octanoylated domains into lipoylated derivatives.</text>
</comment>
<dbReference type="GO" id="GO:0009249">
    <property type="term" value="P:protein lipoylation"/>
    <property type="evidence" value="ECO:0007669"/>
    <property type="project" value="UniProtKB-UniRule"/>
</dbReference>
<gene>
    <name evidence="10" type="ORF">BCR35DRAFT_17863</name>
</gene>
<dbReference type="InterPro" id="IPR013785">
    <property type="entry name" value="Aldolase_TIM"/>
</dbReference>
<dbReference type="GO" id="GO:0005739">
    <property type="term" value="C:mitochondrion"/>
    <property type="evidence" value="ECO:0007669"/>
    <property type="project" value="UniProtKB-SubCell"/>
</dbReference>
<keyword evidence="2 8" id="KW-0808">Transferase</keyword>
<dbReference type="NCBIfam" id="NF004019">
    <property type="entry name" value="PRK05481.1"/>
    <property type="match status" value="1"/>
</dbReference>
<dbReference type="PANTHER" id="PTHR10949:SF0">
    <property type="entry name" value="LIPOYL SYNTHASE, MITOCHONDRIAL"/>
    <property type="match status" value="1"/>
</dbReference>
<evidence type="ECO:0000256" key="8">
    <source>
        <dbReference type="HAMAP-Rule" id="MF_03123"/>
    </source>
</evidence>
<evidence type="ECO:0000256" key="3">
    <source>
        <dbReference type="ARBA" id="ARBA00022691"/>
    </source>
</evidence>
<protein>
    <recommendedName>
        <fullName evidence="8">Lipoyl synthase, mitochondrial</fullName>
        <ecNumber evidence="8">2.8.1.8</ecNumber>
    </recommendedName>
    <alternativeName>
        <fullName evidence="8">Lipoate synthase</fullName>
        <shortName evidence="8">LS</shortName>
        <shortName evidence="8">Lip-syn</shortName>
    </alternativeName>
    <alternativeName>
        <fullName evidence="8">Lipoic acid synthase</fullName>
    </alternativeName>
</protein>
<accession>A0A1Y2D2H4</accession>
<comment type="catalytic activity">
    <reaction evidence="7 8">
        <text>[[Fe-S] cluster scaffold protein carrying a second [4Fe-4S](2+) cluster] + N(6)-octanoyl-L-lysyl-[protein] + 2 oxidized [2Fe-2S]-[ferredoxin] + 2 S-adenosyl-L-methionine + 4 H(+) = [[Fe-S] cluster scaffold protein] + N(6)-[(R)-dihydrolipoyl]-L-lysyl-[protein] + 4 Fe(3+) + 2 hydrogen sulfide + 2 5'-deoxyadenosine + 2 L-methionine + 2 reduced [2Fe-2S]-[ferredoxin]</text>
        <dbReference type="Rhea" id="RHEA:16585"/>
        <dbReference type="Rhea" id="RHEA-COMP:9928"/>
        <dbReference type="Rhea" id="RHEA-COMP:10000"/>
        <dbReference type="Rhea" id="RHEA-COMP:10001"/>
        <dbReference type="Rhea" id="RHEA-COMP:10475"/>
        <dbReference type="Rhea" id="RHEA-COMP:14568"/>
        <dbReference type="Rhea" id="RHEA-COMP:14569"/>
        <dbReference type="ChEBI" id="CHEBI:15378"/>
        <dbReference type="ChEBI" id="CHEBI:17319"/>
        <dbReference type="ChEBI" id="CHEBI:29034"/>
        <dbReference type="ChEBI" id="CHEBI:29919"/>
        <dbReference type="ChEBI" id="CHEBI:33722"/>
        <dbReference type="ChEBI" id="CHEBI:33737"/>
        <dbReference type="ChEBI" id="CHEBI:33738"/>
        <dbReference type="ChEBI" id="CHEBI:57844"/>
        <dbReference type="ChEBI" id="CHEBI:59789"/>
        <dbReference type="ChEBI" id="CHEBI:78809"/>
        <dbReference type="ChEBI" id="CHEBI:83100"/>
        <dbReference type="EC" id="2.8.1.8"/>
    </reaction>
</comment>
<feature type="binding site" evidence="8">
    <location>
        <position position="5"/>
    </location>
    <ligand>
        <name>[4Fe-4S] cluster</name>
        <dbReference type="ChEBI" id="CHEBI:49883"/>
        <label>2</label>
        <note>4Fe-4S-S-AdoMet</note>
    </ligand>
</feature>
<sequence length="265" mass="29551">MGDTCTRGCRFCAIKTSKAPPPLDVHEPENTAEAISRWGVGYIVMTSVDRDDLPDGGASHFAETIRKTKAKAPHILIEALTGDFQLDIPSIHLVAQSGLDVYAHNMETVESRTPFVRDPRAKYRQSLEVLRQVKVAKPEMITKTSIMLGVGETDEEVLQTLKDLRANNVDVVTFGQYMRPTKRHMKVSSYITPTKFDYWAQQAEEHGFLYWASGPLVRSSFQANKLMKSVAGRRLLKGLGREVGEVEVVGEGEGGRSWRGLGLRF</sequence>
<comment type="subcellular location">
    <subcellularLocation>
        <location evidence="8">Mitochondrion</location>
    </subcellularLocation>
</comment>
<dbReference type="InterPro" id="IPR058240">
    <property type="entry name" value="rSAM_sf"/>
</dbReference>
<dbReference type="SMART" id="SM00729">
    <property type="entry name" value="Elp3"/>
    <property type="match status" value="1"/>
</dbReference>
<feature type="binding site" evidence="8">
    <location>
        <position position="220"/>
    </location>
    <ligand>
        <name>[4Fe-4S] cluster</name>
        <dbReference type="ChEBI" id="CHEBI:49883"/>
        <label>1</label>
    </ligand>
</feature>
<reference evidence="10 11" key="1">
    <citation type="submission" date="2016-07" db="EMBL/GenBank/DDBJ databases">
        <title>Pervasive Adenine N6-methylation of Active Genes in Fungi.</title>
        <authorList>
            <consortium name="DOE Joint Genome Institute"/>
            <person name="Mondo S.J."/>
            <person name="Dannebaum R.O."/>
            <person name="Kuo R.C."/>
            <person name="Labutti K."/>
            <person name="Haridas S."/>
            <person name="Kuo A."/>
            <person name="Salamov A."/>
            <person name="Ahrendt S.R."/>
            <person name="Lipzen A."/>
            <person name="Sullivan W."/>
            <person name="Andreopoulos W.B."/>
            <person name="Clum A."/>
            <person name="Lindquist E."/>
            <person name="Daum C."/>
            <person name="Ramamoorthy G.K."/>
            <person name="Gryganskyi A."/>
            <person name="Culley D."/>
            <person name="Magnuson J.K."/>
            <person name="James T.Y."/>
            <person name="O'Malley M.A."/>
            <person name="Stajich J.E."/>
            <person name="Spatafora J.W."/>
            <person name="Visel A."/>
            <person name="Grigoriev I.V."/>
        </authorList>
    </citation>
    <scope>NUCLEOTIDE SEQUENCE [LARGE SCALE GENOMIC DNA]</scope>
    <source>
        <strain evidence="10 11">62-1032</strain>
    </source>
</reference>
<evidence type="ECO:0000256" key="1">
    <source>
        <dbReference type="ARBA" id="ARBA00022485"/>
    </source>
</evidence>
<keyword evidence="1 8" id="KW-0004">4Fe-4S</keyword>
<dbReference type="NCBIfam" id="NF009544">
    <property type="entry name" value="PRK12928.1"/>
    <property type="match status" value="1"/>
</dbReference>
<dbReference type="SUPFAM" id="SSF102114">
    <property type="entry name" value="Radical SAM enzymes"/>
    <property type="match status" value="1"/>
</dbReference>
<evidence type="ECO:0000259" key="9">
    <source>
        <dbReference type="PROSITE" id="PS51918"/>
    </source>
</evidence>
<dbReference type="PROSITE" id="PS51918">
    <property type="entry name" value="RADICAL_SAM"/>
    <property type="match status" value="1"/>
</dbReference>
<dbReference type="OrthoDB" id="3231at2759"/>
<comment type="caution">
    <text evidence="10">The sequence shown here is derived from an EMBL/GenBank/DDBJ whole genome shotgun (WGS) entry which is preliminary data.</text>
</comment>
<comment type="similarity">
    <text evidence="8">Belongs to the radical SAM superfamily. Lipoyl synthase family.</text>
</comment>
<dbReference type="Proteomes" id="UP000193467">
    <property type="component" value="Unassembled WGS sequence"/>
</dbReference>
<feature type="domain" description="Radical SAM core" evidence="9">
    <location>
        <begin position="1"/>
        <end position="209"/>
    </location>
</feature>
<keyword evidence="11" id="KW-1185">Reference proteome</keyword>
<keyword evidence="4 8" id="KW-0479">Metal-binding</keyword>
<evidence type="ECO:0000313" key="10">
    <source>
        <dbReference type="EMBL" id="ORY53397.1"/>
    </source>
</evidence>
<dbReference type="FunCoup" id="A0A1Y2D2H4">
    <property type="interactions" value="341"/>
</dbReference>
<proteinExistence type="inferred from homology"/>
<dbReference type="CDD" id="cd01335">
    <property type="entry name" value="Radical_SAM"/>
    <property type="match status" value="1"/>
</dbReference>
<comment type="pathway">
    <text evidence="8">Protein modification; protein lipoylation via endogenous pathway; protein N(6)-(lipoyl)lysine from octanoyl-[acyl-carrier-protein]: step 2/2.</text>
</comment>
<evidence type="ECO:0000256" key="5">
    <source>
        <dbReference type="ARBA" id="ARBA00023004"/>
    </source>
</evidence>
<feature type="binding site" evidence="8">
    <location>
        <position position="9"/>
    </location>
    <ligand>
        <name>[4Fe-4S] cluster</name>
        <dbReference type="ChEBI" id="CHEBI:49883"/>
        <label>2</label>
        <note>4Fe-4S-S-AdoMet</note>
    </ligand>
</feature>
<dbReference type="InterPro" id="IPR006638">
    <property type="entry name" value="Elp3/MiaA/NifB-like_rSAM"/>
</dbReference>
<dbReference type="EC" id="2.8.1.8" evidence="8"/>
<comment type="cofactor">
    <cofactor evidence="8">
        <name>[4Fe-4S] cluster</name>
        <dbReference type="ChEBI" id="CHEBI:49883"/>
    </cofactor>
    <text evidence="8">Binds 2 [4Fe-4S] clusters per subunit. One cluster is coordinated with 3 cysteines and an exchangeable S-adenosyl-L-methionine.</text>
</comment>
<dbReference type="InterPro" id="IPR007197">
    <property type="entry name" value="rSAM"/>
</dbReference>